<feature type="transmembrane region" description="Helical" evidence="6">
    <location>
        <begin position="33"/>
        <end position="56"/>
    </location>
</feature>
<accession>A0A250FEU5</accession>
<evidence type="ECO:0000256" key="1">
    <source>
        <dbReference type="ARBA" id="ARBA00004651"/>
    </source>
</evidence>
<keyword evidence="3 6" id="KW-0812">Transmembrane</keyword>
<gene>
    <name evidence="7" type="ORF">CGC53_09430</name>
</gene>
<reference evidence="8" key="1">
    <citation type="submission" date="2017-06" db="EMBL/GenBank/DDBJ databases">
        <title>Capnocytophaga spp. assemblies.</title>
        <authorList>
            <person name="Gulvik C.A."/>
        </authorList>
    </citation>
    <scope>NUCLEOTIDE SEQUENCE [LARGE SCALE GENOMIC DNA]</scope>
    <source>
        <strain evidence="8">H6253</strain>
    </source>
</reference>
<dbReference type="Pfam" id="PF03606">
    <property type="entry name" value="DcuC"/>
    <property type="match status" value="1"/>
</dbReference>
<dbReference type="AlphaFoldDB" id="A0A250FEU5"/>
<dbReference type="KEGG" id="clk:CGC53_09430"/>
<sequence>MNEEINKLVKYDSFIQLYFHCIGVEGHSVVSAYLFGMGVMGLITPTGLILPSLAMVNVNYRQWLRFCMPLVLIFTVVLICLLLITNRYPSYW</sequence>
<dbReference type="Proteomes" id="UP000217276">
    <property type="component" value="Chromosome"/>
</dbReference>
<comment type="subcellular location">
    <subcellularLocation>
        <location evidence="1">Cell membrane</location>
        <topology evidence="1">Multi-pass membrane protein</topology>
    </subcellularLocation>
</comment>
<keyword evidence="2" id="KW-1003">Cell membrane</keyword>
<evidence type="ECO:0000256" key="5">
    <source>
        <dbReference type="ARBA" id="ARBA00023136"/>
    </source>
</evidence>
<proteinExistence type="predicted"/>
<organism evidence="7 8">
    <name type="scientific">Capnocytophaga leadbetteri</name>
    <dbReference type="NCBI Taxonomy" id="327575"/>
    <lineage>
        <taxon>Bacteria</taxon>
        <taxon>Pseudomonadati</taxon>
        <taxon>Bacteroidota</taxon>
        <taxon>Flavobacteriia</taxon>
        <taxon>Flavobacteriales</taxon>
        <taxon>Flavobacteriaceae</taxon>
        <taxon>Capnocytophaga</taxon>
    </lineage>
</organism>
<keyword evidence="8" id="KW-1185">Reference proteome</keyword>
<dbReference type="EMBL" id="CP022384">
    <property type="protein sequence ID" value="ATA82547.1"/>
    <property type="molecule type" value="Genomic_DNA"/>
</dbReference>
<dbReference type="GO" id="GO:0005886">
    <property type="term" value="C:plasma membrane"/>
    <property type="evidence" value="ECO:0007669"/>
    <property type="project" value="UniProtKB-SubCell"/>
</dbReference>
<keyword evidence="5 6" id="KW-0472">Membrane</keyword>
<evidence type="ECO:0000256" key="4">
    <source>
        <dbReference type="ARBA" id="ARBA00022989"/>
    </source>
</evidence>
<protein>
    <submittedName>
        <fullName evidence="7">Uncharacterized protein</fullName>
    </submittedName>
</protein>
<evidence type="ECO:0000313" key="8">
    <source>
        <dbReference type="Proteomes" id="UP000217276"/>
    </source>
</evidence>
<evidence type="ECO:0000256" key="2">
    <source>
        <dbReference type="ARBA" id="ARBA00022475"/>
    </source>
</evidence>
<dbReference type="InterPro" id="IPR018385">
    <property type="entry name" value="C4_dicarb_anaerob_car-like"/>
</dbReference>
<feature type="transmembrane region" description="Helical" evidence="6">
    <location>
        <begin position="63"/>
        <end position="84"/>
    </location>
</feature>
<evidence type="ECO:0000256" key="3">
    <source>
        <dbReference type="ARBA" id="ARBA00022692"/>
    </source>
</evidence>
<keyword evidence="4 6" id="KW-1133">Transmembrane helix</keyword>
<evidence type="ECO:0000256" key="6">
    <source>
        <dbReference type="SAM" id="Phobius"/>
    </source>
</evidence>
<evidence type="ECO:0000313" key="7">
    <source>
        <dbReference type="EMBL" id="ATA82547.1"/>
    </source>
</evidence>
<name>A0A250FEU5_9FLAO</name>